<dbReference type="AlphaFoldDB" id="A0A2G5HI16"/>
<dbReference type="EMBL" id="LKMD01000106">
    <property type="protein sequence ID" value="PIA92178.1"/>
    <property type="molecule type" value="Genomic_DNA"/>
</dbReference>
<proteinExistence type="predicted"/>
<dbReference type="Proteomes" id="UP000230605">
    <property type="component" value="Chromosome 7"/>
</dbReference>
<feature type="region of interest" description="Disordered" evidence="1">
    <location>
        <begin position="212"/>
        <end position="240"/>
    </location>
</feature>
<accession>A0A2G5HI16</accession>
<evidence type="ECO:0000313" key="2">
    <source>
        <dbReference type="EMBL" id="PIA92178.1"/>
    </source>
</evidence>
<reference evidence="3 5" key="2">
    <citation type="submission" date="2023-09" db="EMBL/GenBank/DDBJ databases">
        <title>Complete-Gapless Cercospora beticola genome.</title>
        <authorList>
            <person name="Wyatt N.A."/>
            <person name="Spanner R.E."/>
            <person name="Bolton M.D."/>
        </authorList>
    </citation>
    <scope>NUCLEOTIDE SEQUENCE [LARGE SCALE GENOMIC DNA]</scope>
    <source>
        <strain evidence="3">Cb09-40</strain>
    </source>
</reference>
<sequence>MAADPINRTAELCELLANTELEDMLRRHYILDRRDFPGRGPPSGHPLERARKETMNLMQNYHKLQEALFDFRGGYCVMCHLPPERRHLNRKHAHGCQGTGVRMVRDIPGMLLYPKFLQEKKVLMKLIDEVLLSPEHDFLGGGKGYLPTDVAAVMGSIFDLGSRNAVTQVSTPDEMIALDSPSLNDEASLHVPLGCDAVLVIALQDEDLCPLPGASGGSNSRTHFRPPPQSIHSHDPPKDEPEPLYAMETSVVTGHRSGMAAVLLRAGDVITFTGPAQRAWKGIAKVVPGSWPEWEHEWPCWGERATESEIETHKGCVKGTHVDLIIS</sequence>
<evidence type="ECO:0000256" key="1">
    <source>
        <dbReference type="SAM" id="MobiDB-lite"/>
    </source>
</evidence>
<evidence type="ECO:0000313" key="4">
    <source>
        <dbReference type="Proteomes" id="UP000230605"/>
    </source>
</evidence>
<dbReference type="Proteomes" id="UP001302367">
    <property type="component" value="Chromosome 7"/>
</dbReference>
<protein>
    <submittedName>
        <fullName evidence="2">Uncharacterized protein</fullName>
    </submittedName>
</protein>
<reference evidence="2 4" key="1">
    <citation type="submission" date="2015-10" db="EMBL/GenBank/DDBJ databases">
        <title>The cercosporin biosynthetic gene cluster was horizontally transferred to several fungal lineages and shown to be expanded in Cercospora beticola based on microsynteny with recipient genomes.</title>
        <authorList>
            <person name="De Jonge R."/>
            <person name="Ebert M.K."/>
            <person name="Suttle J.C."/>
            <person name="Jurick Ii W.M."/>
            <person name="Secor G.A."/>
            <person name="Thomma B.P."/>
            <person name="Van De Peer Y."/>
            <person name="Bolton M.D."/>
        </authorList>
    </citation>
    <scope>NUCLEOTIDE SEQUENCE [LARGE SCALE GENOMIC DNA]</scope>
    <source>
        <strain evidence="2 4">09-40</strain>
    </source>
</reference>
<name>A0A2G5HI16_CERBT</name>
<evidence type="ECO:0000313" key="3">
    <source>
        <dbReference type="EMBL" id="WPB06388.1"/>
    </source>
</evidence>
<dbReference type="OrthoDB" id="10386491at2759"/>
<gene>
    <name evidence="2" type="ORF">CB0940_09301</name>
    <name evidence="3" type="ORF">RHO25_011045</name>
</gene>
<keyword evidence="5" id="KW-1185">Reference proteome</keyword>
<organism evidence="2 4">
    <name type="scientific">Cercospora beticola</name>
    <name type="common">Sugarbeet leaf spot fungus</name>
    <dbReference type="NCBI Taxonomy" id="122368"/>
    <lineage>
        <taxon>Eukaryota</taxon>
        <taxon>Fungi</taxon>
        <taxon>Dikarya</taxon>
        <taxon>Ascomycota</taxon>
        <taxon>Pezizomycotina</taxon>
        <taxon>Dothideomycetes</taxon>
        <taxon>Dothideomycetidae</taxon>
        <taxon>Mycosphaerellales</taxon>
        <taxon>Mycosphaerellaceae</taxon>
        <taxon>Cercospora</taxon>
    </lineage>
</organism>
<evidence type="ECO:0000313" key="5">
    <source>
        <dbReference type="Proteomes" id="UP001302367"/>
    </source>
</evidence>
<dbReference type="EMBL" id="CP134190">
    <property type="protein sequence ID" value="WPB06388.1"/>
    <property type="molecule type" value="Genomic_DNA"/>
</dbReference>